<dbReference type="RefSeq" id="WP_099620175.1">
    <property type="nucleotide sequence ID" value="NZ_CP024201.1"/>
</dbReference>
<accession>A0A2D2ASC8</accession>
<dbReference type="Pfam" id="PF20159">
    <property type="entry name" value="YidB"/>
    <property type="match status" value="1"/>
</dbReference>
<name>A0A2D2ASC8_9CAUL</name>
<keyword evidence="2" id="KW-1185">Reference proteome</keyword>
<reference evidence="1 2" key="1">
    <citation type="submission" date="2017-10" db="EMBL/GenBank/DDBJ databases">
        <title>Genome sequence of Caulobacter mirabilis FWC38.</title>
        <authorList>
            <person name="Fiebig A."/>
            <person name="Crosson S."/>
        </authorList>
    </citation>
    <scope>NUCLEOTIDE SEQUENCE [LARGE SCALE GENOMIC DNA]</scope>
    <source>
        <strain evidence="1 2">FWC 38</strain>
    </source>
</reference>
<evidence type="ECO:0000313" key="1">
    <source>
        <dbReference type="EMBL" id="ATQ40918.1"/>
    </source>
</evidence>
<sequence>MALLDQITGALGGQGQDGLSAVLGSLGGESGGLGGLIGKAQELGMGDVVQSWIGKGDNLPISPEQIQAVLGSGVVGQFAEKLGIDPATAATQLSAILPQVIDQLTPDGQAPAAGAGGLGGALGNLVGGGLAGGLGDMLGGLLKR</sequence>
<protein>
    <recommendedName>
        <fullName evidence="3">DUF937 domain-containing protein</fullName>
    </recommendedName>
</protein>
<dbReference type="Gene3D" id="1.10.10.690">
    <property type="entry name" value="YidB-like"/>
    <property type="match status" value="1"/>
</dbReference>
<dbReference type="AlphaFoldDB" id="A0A2D2ASC8"/>
<dbReference type="KEGG" id="cmb:CSW64_00100"/>
<gene>
    <name evidence="1" type="ORF">CSW64_00100</name>
</gene>
<evidence type="ECO:0000313" key="2">
    <source>
        <dbReference type="Proteomes" id="UP000228945"/>
    </source>
</evidence>
<dbReference type="Proteomes" id="UP000228945">
    <property type="component" value="Chromosome"/>
</dbReference>
<evidence type="ECO:0008006" key="3">
    <source>
        <dbReference type="Google" id="ProtNLM"/>
    </source>
</evidence>
<proteinExistence type="predicted"/>
<dbReference type="OrthoDB" id="4235777at2"/>
<organism evidence="1 2">
    <name type="scientific">Caulobacter mirabilis</name>
    <dbReference type="NCBI Taxonomy" id="69666"/>
    <lineage>
        <taxon>Bacteria</taxon>
        <taxon>Pseudomonadati</taxon>
        <taxon>Pseudomonadota</taxon>
        <taxon>Alphaproteobacteria</taxon>
        <taxon>Caulobacterales</taxon>
        <taxon>Caulobacteraceae</taxon>
        <taxon>Caulobacter</taxon>
    </lineage>
</organism>
<dbReference type="EMBL" id="CP024201">
    <property type="protein sequence ID" value="ATQ40918.1"/>
    <property type="molecule type" value="Genomic_DNA"/>
</dbReference>
<dbReference type="InterPro" id="IPR027405">
    <property type="entry name" value="YidB-like"/>
</dbReference>
<dbReference type="InterPro" id="IPR045372">
    <property type="entry name" value="YidB"/>
</dbReference>
<dbReference type="SUPFAM" id="SSF140804">
    <property type="entry name" value="YidB-like"/>
    <property type="match status" value="1"/>
</dbReference>